<proteinExistence type="predicted"/>
<organism evidence="2 3">
    <name type="scientific">Priapulus caudatus</name>
    <name type="common">Priapulid worm</name>
    <dbReference type="NCBI Taxonomy" id="37621"/>
    <lineage>
        <taxon>Eukaryota</taxon>
        <taxon>Metazoa</taxon>
        <taxon>Ecdysozoa</taxon>
        <taxon>Scalidophora</taxon>
        <taxon>Priapulida</taxon>
        <taxon>Priapulimorpha</taxon>
        <taxon>Priapulimorphida</taxon>
        <taxon>Priapulidae</taxon>
        <taxon>Priapulus</taxon>
    </lineage>
</organism>
<gene>
    <name evidence="3" type="primary">LOC106817438</name>
</gene>
<dbReference type="PANTHER" id="PTHR11571">
    <property type="entry name" value="GLUTATHIONE S-TRANSFERASE"/>
    <property type="match status" value="1"/>
</dbReference>
<dbReference type="CDD" id="cd03192">
    <property type="entry name" value="GST_C_Sigma_like"/>
    <property type="match status" value="1"/>
</dbReference>
<dbReference type="PROSITE" id="PS50405">
    <property type="entry name" value="GST_CTER"/>
    <property type="match status" value="1"/>
</dbReference>
<dbReference type="InterPro" id="IPR050213">
    <property type="entry name" value="GST_superfamily"/>
</dbReference>
<sequence>MVNVFTRVVLSTDTGSKFGFMGRNDWEAALINETAEIGDDLFRPMAESVFSSNEARKAELRKALPEVIIPKTIKLLEMRLKENGNNGFFVGDKLSLADVAIFVLLQPMMENPDLAAAFKDHCAITEHVKRIGAIPAIKKWVGIRPKTPI</sequence>
<dbReference type="Gene3D" id="1.20.1050.10">
    <property type="match status" value="1"/>
</dbReference>
<dbReference type="Gene3D" id="3.40.30.10">
    <property type="entry name" value="Glutaredoxin"/>
    <property type="match status" value="1"/>
</dbReference>
<dbReference type="InterPro" id="IPR036282">
    <property type="entry name" value="Glutathione-S-Trfase_C_sf"/>
</dbReference>
<keyword evidence="2" id="KW-1185">Reference proteome</keyword>
<dbReference type="RefSeq" id="XP_014677586.1">
    <property type="nucleotide sequence ID" value="XM_014822100.1"/>
</dbReference>
<name>A0ABM1EZG5_PRICU</name>
<dbReference type="Pfam" id="PF14497">
    <property type="entry name" value="GST_C_3"/>
    <property type="match status" value="1"/>
</dbReference>
<evidence type="ECO:0000313" key="2">
    <source>
        <dbReference type="Proteomes" id="UP000695022"/>
    </source>
</evidence>
<evidence type="ECO:0000313" key="3">
    <source>
        <dbReference type="RefSeq" id="XP_014677586.1"/>
    </source>
</evidence>
<evidence type="ECO:0000259" key="1">
    <source>
        <dbReference type="PROSITE" id="PS50405"/>
    </source>
</evidence>
<protein>
    <submittedName>
        <fullName evidence="3">Glutathione S-transferase 1-like</fullName>
    </submittedName>
</protein>
<accession>A0ABM1EZG5</accession>
<dbReference type="PANTHER" id="PTHR11571:SF150">
    <property type="entry name" value="GLUTATHIONE S-TRANSFERASE"/>
    <property type="match status" value="1"/>
</dbReference>
<dbReference type="SUPFAM" id="SSF47616">
    <property type="entry name" value="GST C-terminal domain-like"/>
    <property type="match status" value="1"/>
</dbReference>
<dbReference type="InterPro" id="IPR004046">
    <property type="entry name" value="GST_C"/>
</dbReference>
<dbReference type="GeneID" id="106817438"/>
<feature type="domain" description="GST C-terminal" evidence="1">
    <location>
        <begin position="24"/>
        <end position="149"/>
    </location>
</feature>
<reference evidence="3" key="1">
    <citation type="submission" date="2025-08" db="UniProtKB">
        <authorList>
            <consortium name="RefSeq"/>
        </authorList>
    </citation>
    <scope>IDENTIFICATION</scope>
</reference>
<dbReference type="InterPro" id="IPR010987">
    <property type="entry name" value="Glutathione-S-Trfase_C-like"/>
</dbReference>
<dbReference type="Proteomes" id="UP000695022">
    <property type="component" value="Unplaced"/>
</dbReference>